<dbReference type="InterPro" id="IPR019557">
    <property type="entry name" value="AminoTfrase-like_pln_mobile"/>
</dbReference>
<organism evidence="3 4">
    <name type="scientific">Taxus chinensis</name>
    <name type="common">Chinese yew</name>
    <name type="synonym">Taxus wallichiana var. chinensis</name>
    <dbReference type="NCBI Taxonomy" id="29808"/>
    <lineage>
        <taxon>Eukaryota</taxon>
        <taxon>Viridiplantae</taxon>
        <taxon>Streptophyta</taxon>
        <taxon>Embryophyta</taxon>
        <taxon>Tracheophyta</taxon>
        <taxon>Spermatophyta</taxon>
        <taxon>Pinopsida</taxon>
        <taxon>Pinidae</taxon>
        <taxon>Conifers II</taxon>
        <taxon>Cupressales</taxon>
        <taxon>Taxaceae</taxon>
        <taxon>Taxus</taxon>
    </lineage>
</organism>
<dbReference type="Proteomes" id="UP000824469">
    <property type="component" value="Unassembled WGS sequence"/>
</dbReference>
<evidence type="ECO:0000313" key="4">
    <source>
        <dbReference type="Proteomes" id="UP000824469"/>
    </source>
</evidence>
<dbReference type="GO" id="GO:0010073">
    <property type="term" value="P:meristem maintenance"/>
    <property type="evidence" value="ECO:0007669"/>
    <property type="project" value="InterPro"/>
</dbReference>
<protein>
    <recommendedName>
        <fullName evidence="2">Aminotransferase-like plant mobile domain-containing protein</fullName>
    </recommendedName>
</protein>
<feature type="non-terminal residue" evidence="3">
    <location>
        <position position="1"/>
    </location>
</feature>
<accession>A0AA38CN71</accession>
<dbReference type="AlphaFoldDB" id="A0AA38CN71"/>
<feature type="compositionally biased region" description="Polar residues" evidence="1">
    <location>
        <begin position="125"/>
        <end position="134"/>
    </location>
</feature>
<dbReference type="EMBL" id="JAHRHJ020000009">
    <property type="protein sequence ID" value="KAH9301873.1"/>
    <property type="molecule type" value="Genomic_DNA"/>
</dbReference>
<feature type="compositionally biased region" description="Low complexity" evidence="1">
    <location>
        <begin position="135"/>
        <end position="144"/>
    </location>
</feature>
<evidence type="ECO:0000256" key="1">
    <source>
        <dbReference type="SAM" id="MobiDB-lite"/>
    </source>
</evidence>
<feature type="domain" description="Aminotransferase-like plant mobile" evidence="2">
    <location>
        <begin position="42"/>
        <end position="96"/>
    </location>
</feature>
<feature type="region of interest" description="Disordered" evidence="1">
    <location>
        <begin position="125"/>
        <end position="173"/>
    </location>
</feature>
<feature type="compositionally biased region" description="Polar residues" evidence="1">
    <location>
        <begin position="153"/>
        <end position="173"/>
    </location>
</feature>
<reference evidence="3 4" key="1">
    <citation type="journal article" date="2021" name="Nat. Plants">
        <title>The Taxus genome provides insights into paclitaxel biosynthesis.</title>
        <authorList>
            <person name="Xiong X."/>
            <person name="Gou J."/>
            <person name="Liao Q."/>
            <person name="Li Y."/>
            <person name="Zhou Q."/>
            <person name="Bi G."/>
            <person name="Li C."/>
            <person name="Du R."/>
            <person name="Wang X."/>
            <person name="Sun T."/>
            <person name="Guo L."/>
            <person name="Liang H."/>
            <person name="Lu P."/>
            <person name="Wu Y."/>
            <person name="Zhang Z."/>
            <person name="Ro D.K."/>
            <person name="Shang Y."/>
            <person name="Huang S."/>
            <person name="Yan J."/>
        </authorList>
    </citation>
    <scope>NUCLEOTIDE SEQUENCE [LARGE SCALE GENOMIC DNA]</scope>
    <source>
        <strain evidence="3">Ta-2019</strain>
    </source>
</reference>
<evidence type="ECO:0000313" key="3">
    <source>
        <dbReference type="EMBL" id="KAH9301873.1"/>
    </source>
</evidence>
<dbReference type="Pfam" id="PF10536">
    <property type="entry name" value="PMD"/>
    <property type="match status" value="1"/>
</dbReference>
<evidence type="ECO:0000259" key="2">
    <source>
        <dbReference type="Pfam" id="PF10536"/>
    </source>
</evidence>
<keyword evidence="4" id="KW-1185">Reference proteome</keyword>
<proteinExistence type="predicted"/>
<dbReference type="InterPro" id="IPR044824">
    <property type="entry name" value="MAIN-like"/>
</dbReference>
<name>A0AA38CN71_TAXCH</name>
<dbReference type="PANTHER" id="PTHR46033">
    <property type="entry name" value="PROTEIN MAIN-LIKE 2"/>
    <property type="match status" value="1"/>
</dbReference>
<gene>
    <name evidence="3" type="ORF">KI387_013456</name>
</gene>
<dbReference type="PANTHER" id="PTHR46033:SF1">
    <property type="entry name" value="PROTEIN MAIN-LIKE 2"/>
    <property type="match status" value="1"/>
</dbReference>
<sequence>RRFSVLQMWDHHFWIAELERSMHRRDRLSMAILLEVVGLGPMSQIPSITLDHGLLTALAEKWRSESQCFRFPTREMIVTLEDVWWILHVLIIGTLIEYNSDVGLIRATCSDIFDVDDIPHNRCLTGTGTETIGPSASTSSSSKSKGPRAGPIIQSTPGTSLSGTDSHIVSGTDSHSIVAAIARFSRERHSERREE</sequence>
<comment type="caution">
    <text evidence="3">The sequence shown here is derived from an EMBL/GenBank/DDBJ whole genome shotgun (WGS) entry which is preliminary data.</text>
</comment>